<accession>A0A914EEN3</accession>
<dbReference type="WBParaSite" id="ACRNAN_scaffold7766.g22404.t1">
    <property type="protein sequence ID" value="ACRNAN_scaffold7766.g22404.t1"/>
    <property type="gene ID" value="ACRNAN_scaffold7766.g22404"/>
</dbReference>
<dbReference type="Proteomes" id="UP000887540">
    <property type="component" value="Unplaced"/>
</dbReference>
<protein>
    <submittedName>
        <fullName evidence="2">Uncharacterized protein</fullName>
    </submittedName>
</protein>
<name>A0A914EEN3_9BILA</name>
<dbReference type="AlphaFoldDB" id="A0A914EEN3"/>
<evidence type="ECO:0000313" key="2">
    <source>
        <dbReference type="WBParaSite" id="ACRNAN_scaffold7766.g22404.t1"/>
    </source>
</evidence>
<sequence>MEKNHVANRRLVMELHAIMQKCMEMAPFEGDASQHYIIIPWIRVLIFVENAKKLRERGFVNAIQTYAMVQRFHLQVHCYIFYRAH</sequence>
<reference evidence="2" key="1">
    <citation type="submission" date="2022-11" db="UniProtKB">
        <authorList>
            <consortium name="WormBaseParasite"/>
        </authorList>
    </citation>
    <scope>IDENTIFICATION</scope>
</reference>
<organism evidence="1 2">
    <name type="scientific">Acrobeloides nanus</name>
    <dbReference type="NCBI Taxonomy" id="290746"/>
    <lineage>
        <taxon>Eukaryota</taxon>
        <taxon>Metazoa</taxon>
        <taxon>Ecdysozoa</taxon>
        <taxon>Nematoda</taxon>
        <taxon>Chromadorea</taxon>
        <taxon>Rhabditida</taxon>
        <taxon>Tylenchina</taxon>
        <taxon>Cephalobomorpha</taxon>
        <taxon>Cephaloboidea</taxon>
        <taxon>Cephalobidae</taxon>
        <taxon>Acrobeloides</taxon>
    </lineage>
</organism>
<keyword evidence="1" id="KW-1185">Reference proteome</keyword>
<evidence type="ECO:0000313" key="1">
    <source>
        <dbReference type="Proteomes" id="UP000887540"/>
    </source>
</evidence>
<proteinExistence type="predicted"/>